<dbReference type="SMART" id="SM00456">
    <property type="entry name" value="WW"/>
    <property type="match status" value="2"/>
</dbReference>
<dbReference type="SUPFAM" id="SSF51045">
    <property type="entry name" value="WW domain"/>
    <property type="match status" value="2"/>
</dbReference>
<dbReference type="Pfam" id="PF06220">
    <property type="entry name" value="zf-U1"/>
    <property type="match status" value="1"/>
</dbReference>
<gene>
    <name evidence="10" type="ORF">GDO54_000764</name>
</gene>
<feature type="compositionally biased region" description="Basic and acidic residues" evidence="7">
    <location>
        <begin position="276"/>
        <end position="289"/>
    </location>
</feature>
<dbReference type="InterPro" id="IPR001202">
    <property type="entry name" value="WW_dom"/>
</dbReference>
<dbReference type="GO" id="GO:0003723">
    <property type="term" value="F:RNA binding"/>
    <property type="evidence" value="ECO:0007669"/>
    <property type="project" value="TreeGrafter"/>
</dbReference>
<dbReference type="InterPro" id="IPR013085">
    <property type="entry name" value="U1-CZ_Znf_C2H2"/>
</dbReference>
<proteinExistence type="predicted"/>
<comment type="caution">
    <text evidence="10">The sequence shown here is derived from an EMBL/GenBank/DDBJ whole genome shotgun (WGS) entry which is preliminary data.</text>
</comment>
<feature type="domain" description="Matrin-type" evidence="9">
    <location>
        <begin position="11"/>
        <end position="42"/>
    </location>
</feature>
<keyword evidence="2" id="KW-0479">Metal-binding</keyword>
<dbReference type="InterPro" id="IPR036020">
    <property type="entry name" value="WW_dom_sf"/>
</dbReference>
<dbReference type="CDD" id="cd00201">
    <property type="entry name" value="WW"/>
    <property type="match status" value="2"/>
</dbReference>
<keyword evidence="11" id="KW-1185">Reference proteome</keyword>
<dbReference type="PANTHER" id="PTHR13173">
    <property type="entry name" value="WW DOMAIN BINDING PROTEIN 4"/>
    <property type="match status" value="1"/>
</dbReference>
<evidence type="ECO:0000256" key="7">
    <source>
        <dbReference type="SAM" id="MobiDB-lite"/>
    </source>
</evidence>
<keyword evidence="5" id="KW-0539">Nucleus</keyword>
<dbReference type="GO" id="GO:0008270">
    <property type="term" value="F:zinc ion binding"/>
    <property type="evidence" value="ECO:0007669"/>
    <property type="project" value="UniProtKB-KW"/>
</dbReference>
<evidence type="ECO:0000256" key="1">
    <source>
        <dbReference type="ARBA" id="ARBA00004123"/>
    </source>
</evidence>
<sequence>MADYWKSQPKKLCIHCNCWIADNKPSIEFHERGKNHKENVAKKINEIKKKSVAKAKEEKQMLDAFAAMEEAALKAYEEDMKRLSGTEPAPIAPVGPTIEERRARDQQKKKEIEDLEKHHAKKQWTKGFSPEGYPYYYNLLTGETQWEKPDGFQDSEDKSEKQGARSVWVEGVSEEGYTYYYNSETGESRWEKPEGFDSALPSTEDQGSSPDTQDTPVEAEAENVELKTESTSDESNPADATPTSSAAKTPKINFRIKKDETKDDAPESESEEKEDEREVKQETEEKDPPPKLPSHRPKQANPYGAWEEIKQEEDPYENVDLELPNVEYDDPQASIPDIPEEPKVKFKEKTITSLGDTVAGASVFKKRKLENVKSRNIRQRLNDQ</sequence>
<feature type="compositionally biased region" description="Basic and acidic residues" evidence="7">
    <location>
        <begin position="256"/>
        <end position="265"/>
    </location>
</feature>
<keyword evidence="4" id="KW-0862">Zinc</keyword>
<evidence type="ECO:0000313" key="10">
    <source>
        <dbReference type="EMBL" id="DBA33027.1"/>
    </source>
</evidence>
<dbReference type="PANTHER" id="PTHR13173:SF10">
    <property type="entry name" value="WW DOMAIN-BINDING PROTEIN 4"/>
    <property type="match status" value="1"/>
</dbReference>
<organism evidence="10 11">
    <name type="scientific">Pyxicephalus adspersus</name>
    <name type="common">African bullfrog</name>
    <dbReference type="NCBI Taxonomy" id="30357"/>
    <lineage>
        <taxon>Eukaryota</taxon>
        <taxon>Metazoa</taxon>
        <taxon>Chordata</taxon>
        <taxon>Craniata</taxon>
        <taxon>Vertebrata</taxon>
        <taxon>Euteleostomi</taxon>
        <taxon>Amphibia</taxon>
        <taxon>Batrachia</taxon>
        <taxon>Anura</taxon>
        <taxon>Neobatrachia</taxon>
        <taxon>Ranoidea</taxon>
        <taxon>Pyxicephalidae</taxon>
        <taxon>Pyxicephalinae</taxon>
        <taxon>Pyxicephalus</taxon>
    </lineage>
</organism>
<evidence type="ECO:0000256" key="3">
    <source>
        <dbReference type="ARBA" id="ARBA00022771"/>
    </source>
</evidence>
<dbReference type="InterPro" id="IPR000690">
    <property type="entry name" value="Matrin/U1-C_Znf_C2H2"/>
</dbReference>
<feature type="compositionally biased region" description="Acidic residues" evidence="7">
    <location>
        <begin position="266"/>
        <end position="275"/>
    </location>
</feature>
<name>A0AAV3B0Y5_PYXAD</name>
<dbReference type="PROSITE" id="PS50020">
    <property type="entry name" value="WW_DOMAIN_2"/>
    <property type="match status" value="2"/>
</dbReference>
<evidence type="ECO:0000256" key="6">
    <source>
        <dbReference type="SAM" id="Coils"/>
    </source>
</evidence>
<dbReference type="InterPro" id="IPR003604">
    <property type="entry name" value="Matrin/U1-like-C_Znf_C2H2"/>
</dbReference>
<evidence type="ECO:0000259" key="9">
    <source>
        <dbReference type="PROSITE" id="PS50171"/>
    </source>
</evidence>
<accession>A0AAV3B0Y5</accession>
<feature type="region of interest" description="Disordered" evidence="7">
    <location>
        <begin position="184"/>
        <end position="316"/>
    </location>
</feature>
<dbReference type="EMBL" id="DYDO01000001">
    <property type="protein sequence ID" value="DBA33027.1"/>
    <property type="molecule type" value="Genomic_DNA"/>
</dbReference>
<keyword evidence="6" id="KW-0175">Coiled coil</keyword>
<evidence type="ECO:0000256" key="4">
    <source>
        <dbReference type="ARBA" id="ARBA00022833"/>
    </source>
</evidence>
<dbReference type="AlphaFoldDB" id="A0AAV3B0Y5"/>
<feature type="region of interest" description="Disordered" evidence="7">
    <location>
        <begin position="146"/>
        <end position="169"/>
    </location>
</feature>
<dbReference type="Pfam" id="PF00397">
    <property type="entry name" value="WW"/>
    <property type="match status" value="2"/>
</dbReference>
<evidence type="ECO:0000256" key="5">
    <source>
        <dbReference type="ARBA" id="ARBA00023242"/>
    </source>
</evidence>
<dbReference type="PROSITE" id="PS01159">
    <property type="entry name" value="WW_DOMAIN_1"/>
    <property type="match status" value="2"/>
</dbReference>
<reference evidence="10" key="1">
    <citation type="thesis" date="2020" institute="ProQuest LLC" country="789 East Eisenhower Parkway, Ann Arbor, MI, USA">
        <title>Comparative Genomics and Chromosome Evolution.</title>
        <authorList>
            <person name="Mudd A.B."/>
        </authorList>
    </citation>
    <scope>NUCLEOTIDE SEQUENCE</scope>
    <source>
        <strain evidence="10">1538</strain>
        <tissue evidence="10">Blood</tissue>
    </source>
</reference>
<feature type="coiled-coil region" evidence="6">
    <location>
        <begin position="66"/>
        <end position="118"/>
    </location>
</feature>
<dbReference type="GO" id="GO:0071011">
    <property type="term" value="C:precatalytic spliceosome"/>
    <property type="evidence" value="ECO:0007669"/>
    <property type="project" value="TreeGrafter"/>
</dbReference>
<evidence type="ECO:0000313" key="11">
    <source>
        <dbReference type="Proteomes" id="UP001181693"/>
    </source>
</evidence>
<dbReference type="GO" id="GO:0000398">
    <property type="term" value="P:mRNA splicing, via spliceosome"/>
    <property type="evidence" value="ECO:0007669"/>
    <property type="project" value="InterPro"/>
</dbReference>
<feature type="domain" description="WW" evidence="8">
    <location>
        <begin position="124"/>
        <end position="151"/>
    </location>
</feature>
<dbReference type="Proteomes" id="UP001181693">
    <property type="component" value="Unassembled WGS sequence"/>
</dbReference>
<dbReference type="SMART" id="SM00451">
    <property type="entry name" value="ZnF_U1"/>
    <property type="match status" value="1"/>
</dbReference>
<comment type="subcellular location">
    <subcellularLocation>
        <location evidence="1">Nucleus</location>
    </subcellularLocation>
</comment>
<dbReference type="Gene3D" id="2.20.70.10">
    <property type="match status" value="2"/>
</dbReference>
<feature type="compositionally biased region" description="Basic and acidic residues" evidence="7">
    <location>
        <begin position="146"/>
        <end position="163"/>
    </location>
</feature>
<evidence type="ECO:0000259" key="8">
    <source>
        <dbReference type="PROSITE" id="PS50020"/>
    </source>
</evidence>
<protein>
    <recommendedName>
        <fullName evidence="12">WW domain-binding protein 4</fullName>
    </recommendedName>
</protein>
<feature type="compositionally biased region" description="Polar residues" evidence="7">
    <location>
        <begin position="200"/>
        <end position="215"/>
    </location>
</feature>
<feature type="domain" description="WW" evidence="8">
    <location>
        <begin position="162"/>
        <end position="195"/>
    </location>
</feature>
<evidence type="ECO:0000256" key="2">
    <source>
        <dbReference type="ARBA" id="ARBA00022723"/>
    </source>
</evidence>
<dbReference type="PROSITE" id="PS50171">
    <property type="entry name" value="ZF_MATRIN"/>
    <property type="match status" value="1"/>
</dbReference>
<keyword evidence="3" id="KW-0863">Zinc-finger</keyword>
<feature type="compositionally biased region" description="Basic and acidic residues" evidence="7">
    <location>
        <begin position="186"/>
        <end position="195"/>
    </location>
</feature>
<evidence type="ECO:0008006" key="12">
    <source>
        <dbReference type="Google" id="ProtNLM"/>
    </source>
</evidence>
<dbReference type="InterPro" id="IPR040023">
    <property type="entry name" value="WBP4"/>
</dbReference>